<name>A0ABM6S1K7_9GAMM</name>
<organism evidence="1 2">
    <name type="scientific">Mixta calida</name>
    <dbReference type="NCBI Taxonomy" id="665913"/>
    <lineage>
        <taxon>Bacteria</taxon>
        <taxon>Pseudomonadati</taxon>
        <taxon>Pseudomonadota</taxon>
        <taxon>Gammaproteobacteria</taxon>
        <taxon>Enterobacterales</taxon>
        <taxon>Erwiniaceae</taxon>
        <taxon>Mixta</taxon>
    </lineage>
</organism>
<gene>
    <name evidence="1" type="ORF">C2E16_12190</name>
</gene>
<protein>
    <submittedName>
        <fullName evidence="1">Uncharacterized protein</fullName>
    </submittedName>
</protein>
<dbReference type="EMBL" id="CP026378">
    <property type="protein sequence ID" value="AUY25594.1"/>
    <property type="molecule type" value="Genomic_DNA"/>
</dbReference>
<keyword evidence="2" id="KW-1185">Reference proteome</keyword>
<dbReference type="Proteomes" id="UP000237673">
    <property type="component" value="Chromosome"/>
</dbReference>
<accession>A0ABM6S1K7</accession>
<evidence type="ECO:0000313" key="2">
    <source>
        <dbReference type="Proteomes" id="UP000237673"/>
    </source>
</evidence>
<sequence>MNSHDPQRIAKPLPRQYWRALAGSMQLHEKRCIKRAGVAGIALRAMGTNMYAQTNLTSQI</sequence>
<evidence type="ECO:0000313" key="1">
    <source>
        <dbReference type="EMBL" id="AUY25594.1"/>
    </source>
</evidence>
<reference evidence="1 2" key="1">
    <citation type="submission" date="2018-01" db="EMBL/GenBank/DDBJ databases">
        <title>Complete and assembled Genome of Pantoea calida DSM22759T.</title>
        <authorList>
            <person name="Stevens M.J.A."/>
            <person name="Zurfluh K."/>
            <person name="Stephan R."/>
        </authorList>
    </citation>
    <scope>NUCLEOTIDE SEQUENCE [LARGE SCALE GENOMIC DNA]</scope>
    <source>
        <strain evidence="1 2">DSM 22759</strain>
    </source>
</reference>
<proteinExistence type="predicted"/>